<dbReference type="RefSeq" id="WP_379874330.1">
    <property type="nucleotide sequence ID" value="NZ_JBHTBH010000023.1"/>
</dbReference>
<gene>
    <name evidence="1" type="ORF">ACFQRF_27375</name>
</gene>
<organism evidence="1 2">
    <name type="scientific">Marinactinospora rubrisoli</name>
    <dbReference type="NCBI Taxonomy" id="2715399"/>
    <lineage>
        <taxon>Bacteria</taxon>
        <taxon>Bacillati</taxon>
        <taxon>Actinomycetota</taxon>
        <taxon>Actinomycetes</taxon>
        <taxon>Streptosporangiales</taxon>
        <taxon>Nocardiopsidaceae</taxon>
        <taxon>Marinactinospora</taxon>
    </lineage>
</organism>
<evidence type="ECO:0000313" key="1">
    <source>
        <dbReference type="EMBL" id="MFC7331471.1"/>
    </source>
</evidence>
<protein>
    <submittedName>
        <fullName evidence="1">Uncharacterized protein</fullName>
    </submittedName>
</protein>
<dbReference type="Proteomes" id="UP001596540">
    <property type="component" value="Unassembled WGS sequence"/>
</dbReference>
<proteinExistence type="predicted"/>
<reference evidence="2" key="1">
    <citation type="journal article" date="2019" name="Int. J. Syst. Evol. Microbiol.">
        <title>The Global Catalogue of Microorganisms (GCM) 10K type strain sequencing project: providing services to taxonomists for standard genome sequencing and annotation.</title>
        <authorList>
            <consortium name="The Broad Institute Genomics Platform"/>
            <consortium name="The Broad Institute Genome Sequencing Center for Infectious Disease"/>
            <person name="Wu L."/>
            <person name="Ma J."/>
        </authorList>
    </citation>
    <scope>NUCLEOTIDE SEQUENCE [LARGE SCALE GENOMIC DNA]</scope>
    <source>
        <strain evidence="2">CGMCC 4.7382</strain>
    </source>
</reference>
<dbReference type="EMBL" id="JBHTBH010000023">
    <property type="protein sequence ID" value="MFC7331471.1"/>
    <property type="molecule type" value="Genomic_DNA"/>
</dbReference>
<sequence length="113" mass="12067">MTNTTTTARRMPASSADLDEVRATVLVAGQVWSSRLVPAGALIRLTHKWERPRVVATLRAAGYTATPVSDTEDTVLVSGVLDPIAVLDAEIARLTERRDALAAEKSEILGGAR</sequence>
<evidence type="ECO:0000313" key="2">
    <source>
        <dbReference type="Proteomes" id="UP001596540"/>
    </source>
</evidence>
<comment type="caution">
    <text evidence="1">The sequence shown here is derived from an EMBL/GenBank/DDBJ whole genome shotgun (WGS) entry which is preliminary data.</text>
</comment>
<name>A0ABW2KN87_9ACTN</name>
<accession>A0ABW2KN87</accession>
<keyword evidence="2" id="KW-1185">Reference proteome</keyword>